<comment type="caution">
    <text evidence="2">The sequence shown here is derived from an EMBL/GenBank/DDBJ whole genome shotgun (WGS) entry which is preliminary data.</text>
</comment>
<gene>
    <name evidence="2" type="ORF">L3X38_030558</name>
</gene>
<evidence type="ECO:0000313" key="3">
    <source>
        <dbReference type="Proteomes" id="UP001054821"/>
    </source>
</evidence>
<organism evidence="2 3">
    <name type="scientific">Prunus dulcis</name>
    <name type="common">Almond</name>
    <name type="synonym">Amygdalus dulcis</name>
    <dbReference type="NCBI Taxonomy" id="3755"/>
    <lineage>
        <taxon>Eukaryota</taxon>
        <taxon>Viridiplantae</taxon>
        <taxon>Streptophyta</taxon>
        <taxon>Embryophyta</taxon>
        <taxon>Tracheophyta</taxon>
        <taxon>Spermatophyta</taxon>
        <taxon>Magnoliopsida</taxon>
        <taxon>eudicotyledons</taxon>
        <taxon>Gunneridae</taxon>
        <taxon>Pentapetalae</taxon>
        <taxon>rosids</taxon>
        <taxon>fabids</taxon>
        <taxon>Rosales</taxon>
        <taxon>Rosaceae</taxon>
        <taxon>Amygdaloideae</taxon>
        <taxon>Amygdaleae</taxon>
        <taxon>Prunus</taxon>
    </lineage>
</organism>
<sequence length="203" mass="22476">MDKESIGKIECSTEAQSISKARTSLSCGLKCRINNSSMWKHRVCSLALQSIYLRDSAPTPSATTTNVLQTPLKHNIMSESNSTETAPISSDPLTLHNSDTPGLSLVNIKLEGHNYGQWSRSMHLSLRAKNKLGLVDGSVKAPSSNDSKFSIWQRCNDMVLSWILHSLYLDIASSVLYAKTAAAVWTDLRDRFSQSNDARIYQI</sequence>
<dbReference type="Proteomes" id="UP001054821">
    <property type="component" value="Chromosome 6"/>
</dbReference>
<proteinExistence type="predicted"/>
<dbReference type="EMBL" id="JAJFAZ020000006">
    <property type="protein sequence ID" value="KAI5321487.1"/>
    <property type="molecule type" value="Genomic_DNA"/>
</dbReference>
<reference evidence="2 3" key="1">
    <citation type="journal article" date="2022" name="G3 (Bethesda)">
        <title>Whole-genome sequence and methylome profiling of the almond [Prunus dulcis (Mill.) D.A. Webb] cultivar 'Nonpareil'.</title>
        <authorList>
            <person name="D'Amico-Willman K.M."/>
            <person name="Ouma W.Z."/>
            <person name="Meulia T."/>
            <person name="Sideli G.M."/>
            <person name="Gradziel T.M."/>
            <person name="Fresnedo-Ramirez J."/>
        </authorList>
    </citation>
    <scope>NUCLEOTIDE SEQUENCE [LARGE SCALE GENOMIC DNA]</scope>
    <source>
        <strain evidence="2">Clone GOH B32 T37-40</strain>
    </source>
</reference>
<dbReference type="InterPro" id="IPR029472">
    <property type="entry name" value="Copia-like_N"/>
</dbReference>
<evidence type="ECO:0000259" key="1">
    <source>
        <dbReference type="Pfam" id="PF14244"/>
    </source>
</evidence>
<protein>
    <recommendedName>
        <fullName evidence="1">Retrotransposon Copia-like N-terminal domain-containing protein</fullName>
    </recommendedName>
</protein>
<dbReference type="PANTHER" id="PTHR37610">
    <property type="entry name" value="CCHC-TYPE DOMAIN-CONTAINING PROTEIN"/>
    <property type="match status" value="1"/>
</dbReference>
<feature type="domain" description="Retrotransposon Copia-like N-terminal" evidence="1">
    <location>
        <begin position="96"/>
        <end position="142"/>
    </location>
</feature>
<keyword evidence="3" id="KW-1185">Reference proteome</keyword>
<dbReference type="Pfam" id="PF14244">
    <property type="entry name" value="Retrotran_gag_3"/>
    <property type="match status" value="1"/>
</dbReference>
<dbReference type="AlphaFoldDB" id="A0AAD4YT66"/>
<dbReference type="PANTHER" id="PTHR37610:SF40">
    <property type="entry name" value="OS01G0909600 PROTEIN"/>
    <property type="match status" value="1"/>
</dbReference>
<accession>A0AAD4YT66</accession>
<name>A0AAD4YT66_PRUDU</name>
<evidence type="ECO:0000313" key="2">
    <source>
        <dbReference type="EMBL" id="KAI5321487.1"/>
    </source>
</evidence>